<sequence>MKTPILKTLNPSSCLFLKYDTSSGFSRFLNDSPDYPGKSRGKRSTLCVLSFVSYDARRRSIIQEDNAFFFSLSGLFSKHSPNSPEGRREIFGKRTLKENALSACLRSSEGTDLRKGTAAFPGCILRERGVQK</sequence>
<organism evidence="1 2">
    <name type="scientific">Trichonephila clavata</name>
    <name type="common">Joro spider</name>
    <name type="synonym">Nephila clavata</name>
    <dbReference type="NCBI Taxonomy" id="2740835"/>
    <lineage>
        <taxon>Eukaryota</taxon>
        <taxon>Metazoa</taxon>
        <taxon>Ecdysozoa</taxon>
        <taxon>Arthropoda</taxon>
        <taxon>Chelicerata</taxon>
        <taxon>Arachnida</taxon>
        <taxon>Araneae</taxon>
        <taxon>Araneomorphae</taxon>
        <taxon>Entelegynae</taxon>
        <taxon>Araneoidea</taxon>
        <taxon>Nephilidae</taxon>
        <taxon>Trichonephila</taxon>
    </lineage>
</organism>
<protein>
    <submittedName>
        <fullName evidence="1">Uncharacterized protein</fullName>
    </submittedName>
</protein>
<dbReference type="Proteomes" id="UP000887116">
    <property type="component" value="Unassembled WGS sequence"/>
</dbReference>
<proteinExistence type="predicted"/>
<comment type="caution">
    <text evidence="1">The sequence shown here is derived from an EMBL/GenBank/DDBJ whole genome shotgun (WGS) entry which is preliminary data.</text>
</comment>
<evidence type="ECO:0000313" key="2">
    <source>
        <dbReference type="Proteomes" id="UP000887116"/>
    </source>
</evidence>
<dbReference type="AlphaFoldDB" id="A0A8X6G5F7"/>
<dbReference type="EMBL" id="BMAO01024651">
    <property type="protein sequence ID" value="GFQ96727.1"/>
    <property type="molecule type" value="Genomic_DNA"/>
</dbReference>
<name>A0A8X6G5F7_TRICU</name>
<evidence type="ECO:0000313" key="1">
    <source>
        <dbReference type="EMBL" id="GFQ96727.1"/>
    </source>
</evidence>
<reference evidence="1" key="1">
    <citation type="submission" date="2020-07" db="EMBL/GenBank/DDBJ databases">
        <title>Multicomponent nature underlies the extraordinary mechanical properties of spider dragline silk.</title>
        <authorList>
            <person name="Kono N."/>
            <person name="Nakamura H."/>
            <person name="Mori M."/>
            <person name="Yoshida Y."/>
            <person name="Ohtoshi R."/>
            <person name="Malay A.D."/>
            <person name="Moran D.A.P."/>
            <person name="Tomita M."/>
            <person name="Numata K."/>
            <person name="Arakawa K."/>
        </authorList>
    </citation>
    <scope>NUCLEOTIDE SEQUENCE</scope>
</reference>
<keyword evidence="2" id="KW-1185">Reference proteome</keyword>
<gene>
    <name evidence="1" type="ORF">TNCT_346821</name>
</gene>
<accession>A0A8X6G5F7</accession>